<proteinExistence type="predicted"/>
<comment type="caution">
    <text evidence="2">The sequence shown here is derived from an EMBL/GenBank/DDBJ whole genome shotgun (WGS) entry which is preliminary data.</text>
</comment>
<accession>A0ABT5HGL2</accession>
<protein>
    <submittedName>
        <fullName evidence="2">Baseplate J/gp47 family protein</fullName>
    </submittedName>
</protein>
<reference evidence="2 3" key="1">
    <citation type="submission" date="2023-01" db="EMBL/GenBank/DDBJ databases">
        <title>Novel species of the genus Asticcacaulis isolated from rivers.</title>
        <authorList>
            <person name="Lu H."/>
        </authorList>
    </citation>
    <scope>NUCLEOTIDE SEQUENCE [LARGE SCALE GENOMIC DNA]</scope>
    <source>
        <strain evidence="2 3">LKC15W</strain>
    </source>
</reference>
<dbReference type="Pfam" id="PF26078">
    <property type="entry name" value="Baseplate_J_M"/>
    <property type="match status" value="1"/>
</dbReference>
<dbReference type="InterPro" id="IPR014507">
    <property type="entry name" value="Baseplate_assembly_J_pred"/>
</dbReference>
<dbReference type="InterPro" id="IPR058531">
    <property type="entry name" value="Baseplate_J_M"/>
</dbReference>
<gene>
    <name evidence="2" type="ORF">PQU98_04510</name>
</gene>
<name>A0ABT5HGL2_9CAUL</name>
<evidence type="ECO:0000259" key="1">
    <source>
        <dbReference type="Pfam" id="PF26078"/>
    </source>
</evidence>
<evidence type="ECO:0000313" key="3">
    <source>
        <dbReference type="Proteomes" id="UP001218579"/>
    </source>
</evidence>
<organism evidence="2 3">
    <name type="scientific">Asticcacaulis machinosus</name>
    <dbReference type="NCBI Taxonomy" id="2984211"/>
    <lineage>
        <taxon>Bacteria</taxon>
        <taxon>Pseudomonadati</taxon>
        <taxon>Pseudomonadota</taxon>
        <taxon>Alphaproteobacteria</taxon>
        <taxon>Caulobacterales</taxon>
        <taxon>Caulobacteraceae</taxon>
        <taxon>Asticcacaulis</taxon>
    </lineage>
</organism>
<keyword evidence="3" id="KW-1185">Reference proteome</keyword>
<dbReference type="PANTHER" id="PTHR35862:SF1">
    <property type="entry name" value="FELS-2 PROPHAGE PROTEIN"/>
    <property type="match status" value="1"/>
</dbReference>
<dbReference type="EMBL" id="JAQQKV010000001">
    <property type="protein sequence ID" value="MDC7675379.1"/>
    <property type="molecule type" value="Genomic_DNA"/>
</dbReference>
<dbReference type="PANTHER" id="PTHR35862">
    <property type="entry name" value="FELS-2 PROPHAGE PROTEIN"/>
    <property type="match status" value="1"/>
</dbReference>
<dbReference type="RefSeq" id="WP_272743686.1">
    <property type="nucleotide sequence ID" value="NZ_JAQQKV010000001.1"/>
</dbReference>
<dbReference type="PIRSF" id="PIRSF020481">
    <property type="entry name" value="BAP"/>
    <property type="match status" value="1"/>
</dbReference>
<dbReference type="InterPro" id="IPR052726">
    <property type="entry name" value="Phage_Baseplate_Hub"/>
</dbReference>
<dbReference type="Proteomes" id="UP001218579">
    <property type="component" value="Unassembled WGS sequence"/>
</dbReference>
<evidence type="ECO:0000313" key="2">
    <source>
        <dbReference type="EMBL" id="MDC7675379.1"/>
    </source>
</evidence>
<sequence length="298" mass="31443">MSDATFNAIDLSRLPAPNVIEPLSYEQILADTVASLKAFIPDFDDTLESDPIVKLLEVVAYREFLMRQRINDAGKARMLAYAMGSDLDHIGATFGVERLMLTPANPETGAPAVMEGDEDFRERIQLAPEGYSVAGPAGAYIYHARSAHSDVADASVASPAPGEVVVTILSRTGSGVATSGLINTVQAALSASDKRPLTDEVTVQAAQIIEYQVTAQVKTYPGPDGGIVIENGLANAQALAVRLHKLGRDVNRAAFFAAINGEGAQNTLLTSPAADIVIADHQASRCTGITITHVGTDE</sequence>
<feature type="domain" description="Baseplate J-like central" evidence="1">
    <location>
        <begin position="133"/>
        <end position="205"/>
    </location>
</feature>